<dbReference type="InterPro" id="IPR036378">
    <property type="entry name" value="FAS1_dom_sf"/>
</dbReference>
<organism evidence="2 3">
    <name type="scientific">Spiribacter salinus</name>
    <dbReference type="NCBI Taxonomy" id="1335746"/>
    <lineage>
        <taxon>Bacteria</taxon>
        <taxon>Pseudomonadati</taxon>
        <taxon>Pseudomonadota</taxon>
        <taxon>Gammaproteobacteria</taxon>
        <taxon>Chromatiales</taxon>
        <taxon>Ectothiorhodospiraceae</taxon>
        <taxon>Spiribacter</taxon>
    </lineage>
</organism>
<proteinExistence type="predicted"/>
<reference evidence="2 3" key="1">
    <citation type="submission" date="2019-06" db="EMBL/GenBank/DDBJ databases">
        <title>Metagenome assembled Genome of Spiribacter salinus SL48-SHIP from the microbial mat of Salt Lake 48 (Novosibirsk region, Russia).</title>
        <authorList>
            <person name="Shipova A."/>
            <person name="Rozanov A.S."/>
            <person name="Bryanskaya A.V."/>
            <person name="Peltek S.E."/>
        </authorList>
    </citation>
    <scope>NUCLEOTIDE SEQUENCE [LARGE SCALE GENOMIC DNA]</scope>
    <source>
        <strain evidence="2">SL48-SHIP-2</strain>
    </source>
</reference>
<dbReference type="Proteomes" id="UP000315400">
    <property type="component" value="Unassembled WGS sequence"/>
</dbReference>
<sequence length="237" mass="24607">MVAVALPKCEALLPTSLPFNLSTHTMTTTSFSYVHRLVAVVLIGALGFLAACDDDTEVVTPPTEDDDTIAGIVADDDDFSTLLNLLQDEGLTDALGDEEATFTVFAPTNAAFGPYDLDAIAGTEGAVGEILRYHVVDGAAVAAGDLTDGQTIETLAGDELTVSLRDGNVFIDGSQVTQPDIEADNGIIHVIDRTLIGNQNLANVVAFVNETSALFGAVADAGLADAFVNADGWTVFG</sequence>
<dbReference type="InterPro" id="IPR000782">
    <property type="entry name" value="FAS1_domain"/>
</dbReference>
<dbReference type="PROSITE" id="PS50213">
    <property type="entry name" value="FAS1"/>
    <property type="match status" value="1"/>
</dbReference>
<feature type="non-terminal residue" evidence="2">
    <location>
        <position position="237"/>
    </location>
</feature>
<dbReference type="SMART" id="SM00554">
    <property type="entry name" value="FAS1"/>
    <property type="match status" value="1"/>
</dbReference>
<dbReference type="PANTHER" id="PTHR10900:SF77">
    <property type="entry name" value="FI19380P1"/>
    <property type="match status" value="1"/>
</dbReference>
<evidence type="ECO:0000313" key="3">
    <source>
        <dbReference type="Proteomes" id="UP000315400"/>
    </source>
</evidence>
<gene>
    <name evidence="2" type="ORF">FKY71_19405</name>
</gene>
<dbReference type="SUPFAM" id="SSF82153">
    <property type="entry name" value="FAS1 domain"/>
    <property type="match status" value="1"/>
</dbReference>
<accession>A0A540V7I6</accession>
<dbReference type="FunFam" id="2.30.180.10:FF:000032">
    <property type="entry name" value="Fasciclin domain-containing protein, putative"/>
    <property type="match status" value="1"/>
</dbReference>
<protein>
    <submittedName>
        <fullName evidence="2">Fasciclin domain-containing protein</fullName>
    </submittedName>
</protein>
<evidence type="ECO:0000313" key="2">
    <source>
        <dbReference type="EMBL" id="TQE92691.1"/>
    </source>
</evidence>
<name>A0A540V7I6_9GAMM</name>
<comment type="caution">
    <text evidence="2">The sequence shown here is derived from an EMBL/GenBank/DDBJ whole genome shotgun (WGS) entry which is preliminary data.</text>
</comment>
<dbReference type="EMBL" id="VIFK01000601">
    <property type="protein sequence ID" value="TQE92691.1"/>
    <property type="molecule type" value="Genomic_DNA"/>
</dbReference>
<dbReference type="AlphaFoldDB" id="A0A540V7I6"/>
<feature type="domain" description="FAS1" evidence="1">
    <location>
        <begin position="66"/>
        <end position="195"/>
    </location>
</feature>
<dbReference type="Gene3D" id="2.30.180.10">
    <property type="entry name" value="FAS1 domain"/>
    <property type="match status" value="1"/>
</dbReference>
<dbReference type="PANTHER" id="PTHR10900">
    <property type="entry name" value="PERIOSTIN-RELATED"/>
    <property type="match status" value="1"/>
</dbReference>
<evidence type="ECO:0000259" key="1">
    <source>
        <dbReference type="PROSITE" id="PS50213"/>
    </source>
</evidence>
<dbReference type="Pfam" id="PF02469">
    <property type="entry name" value="Fasciclin"/>
    <property type="match status" value="1"/>
</dbReference>
<dbReference type="InterPro" id="IPR050904">
    <property type="entry name" value="Adhesion/Biosynth-related"/>
</dbReference>